<dbReference type="PANTHER" id="PTHR43877:SF2">
    <property type="entry name" value="AMINOALKYLPHOSPHONATE N-ACETYLTRANSFERASE-RELATED"/>
    <property type="match status" value="1"/>
</dbReference>
<dbReference type="Gene3D" id="3.40.630.30">
    <property type="match status" value="1"/>
</dbReference>
<dbReference type="SUPFAM" id="SSF55729">
    <property type="entry name" value="Acyl-CoA N-acyltransferases (Nat)"/>
    <property type="match status" value="1"/>
</dbReference>
<dbReference type="GO" id="GO:0016746">
    <property type="term" value="F:acyltransferase activity"/>
    <property type="evidence" value="ECO:0007669"/>
    <property type="project" value="UniProtKB-KW"/>
</dbReference>
<evidence type="ECO:0000259" key="3">
    <source>
        <dbReference type="PROSITE" id="PS51186"/>
    </source>
</evidence>
<keyword evidence="5" id="KW-1185">Reference proteome</keyword>
<accession>A0ABW5QNG6</accession>
<dbReference type="RefSeq" id="WP_386834704.1">
    <property type="nucleotide sequence ID" value="NZ_JBHUNP010000001.1"/>
</dbReference>
<dbReference type="Proteomes" id="UP001597521">
    <property type="component" value="Unassembled WGS sequence"/>
</dbReference>
<protein>
    <submittedName>
        <fullName evidence="4">GNAT family N-acetyltransferase</fullName>
        <ecNumber evidence="4">2.3.-.-</ecNumber>
    </submittedName>
</protein>
<evidence type="ECO:0000313" key="5">
    <source>
        <dbReference type="Proteomes" id="UP001597521"/>
    </source>
</evidence>
<dbReference type="InterPro" id="IPR000182">
    <property type="entry name" value="GNAT_dom"/>
</dbReference>
<reference evidence="5" key="1">
    <citation type="journal article" date="2019" name="Int. J. Syst. Evol. Microbiol.">
        <title>The Global Catalogue of Microorganisms (GCM) 10K type strain sequencing project: providing services to taxonomists for standard genome sequencing and annotation.</title>
        <authorList>
            <consortium name="The Broad Institute Genomics Platform"/>
            <consortium name="The Broad Institute Genome Sequencing Center for Infectious Disease"/>
            <person name="Wu L."/>
            <person name="Ma J."/>
        </authorList>
    </citation>
    <scope>NUCLEOTIDE SEQUENCE [LARGE SCALE GENOMIC DNA]</scope>
    <source>
        <strain evidence="5">CCM 7427</strain>
    </source>
</reference>
<proteinExistence type="predicted"/>
<sequence>MNSAPVVIRPIQHGDMPAYWTALDAVARERRYFTWEQGPPLPGTARFVAENIESGNPHVVALDGDHLVGWCDIVRQKRVFAHVGVLGIGIIASHRGRGIGRQLMAGAIEGAWQAGFKRVELEVYATNLNAIRLYEQLGFRHEGTKRLGARLEDELVDVHCMALLAPGLSPDEPPRGSA</sequence>
<keyword evidence="1 4" id="KW-0808">Transferase</keyword>
<dbReference type="InterPro" id="IPR050832">
    <property type="entry name" value="Bact_Acetyltransf"/>
</dbReference>
<evidence type="ECO:0000256" key="1">
    <source>
        <dbReference type="ARBA" id="ARBA00022679"/>
    </source>
</evidence>
<name>A0ABW5QNG6_9HYPH</name>
<comment type="caution">
    <text evidence="4">The sequence shown here is derived from an EMBL/GenBank/DDBJ whole genome shotgun (WGS) entry which is preliminary data.</text>
</comment>
<dbReference type="Pfam" id="PF00583">
    <property type="entry name" value="Acetyltransf_1"/>
    <property type="match status" value="1"/>
</dbReference>
<dbReference type="EC" id="2.3.-.-" evidence="4"/>
<evidence type="ECO:0000256" key="2">
    <source>
        <dbReference type="ARBA" id="ARBA00023315"/>
    </source>
</evidence>
<gene>
    <name evidence="4" type="ORF">ACFSX5_15725</name>
</gene>
<evidence type="ECO:0000313" key="4">
    <source>
        <dbReference type="EMBL" id="MFD2649238.1"/>
    </source>
</evidence>
<dbReference type="PANTHER" id="PTHR43877">
    <property type="entry name" value="AMINOALKYLPHOSPHONATE N-ACETYLTRANSFERASE-RELATED-RELATED"/>
    <property type="match status" value="1"/>
</dbReference>
<keyword evidence="2 4" id="KW-0012">Acyltransferase</keyword>
<dbReference type="InterPro" id="IPR016181">
    <property type="entry name" value="Acyl_CoA_acyltransferase"/>
</dbReference>
<dbReference type="PROSITE" id="PS51186">
    <property type="entry name" value="GNAT"/>
    <property type="match status" value="1"/>
</dbReference>
<dbReference type="EMBL" id="JBHUNP010000001">
    <property type="protein sequence ID" value="MFD2649238.1"/>
    <property type="molecule type" value="Genomic_DNA"/>
</dbReference>
<dbReference type="CDD" id="cd04301">
    <property type="entry name" value="NAT_SF"/>
    <property type="match status" value="1"/>
</dbReference>
<organism evidence="4 5">
    <name type="scientific">Devosia albogilva</name>
    <dbReference type="NCBI Taxonomy" id="429726"/>
    <lineage>
        <taxon>Bacteria</taxon>
        <taxon>Pseudomonadati</taxon>
        <taxon>Pseudomonadota</taxon>
        <taxon>Alphaproteobacteria</taxon>
        <taxon>Hyphomicrobiales</taxon>
        <taxon>Devosiaceae</taxon>
        <taxon>Devosia</taxon>
    </lineage>
</organism>
<feature type="domain" description="N-acetyltransferase" evidence="3">
    <location>
        <begin position="6"/>
        <end position="166"/>
    </location>
</feature>